<evidence type="ECO:0000256" key="7">
    <source>
        <dbReference type="PIRNR" id="PIRNR016938"/>
    </source>
</evidence>
<evidence type="ECO:0000259" key="10">
    <source>
        <dbReference type="Pfam" id="PF03873"/>
    </source>
</evidence>
<comment type="similarity">
    <text evidence="2 7">Belongs to the RseA family.</text>
</comment>
<keyword evidence="4" id="KW-0812">Transmembrane</keyword>
<dbReference type="Pfam" id="PF03872">
    <property type="entry name" value="RseA_N"/>
    <property type="match status" value="1"/>
</dbReference>
<evidence type="ECO:0000256" key="3">
    <source>
        <dbReference type="ARBA" id="ARBA00022475"/>
    </source>
</evidence>
<gene>
    <name evidence="11" type="ORF">AB0763_11405</name>
</gene>
<accession>A0AB39H9W0</accession>
<keyword evidence="3 7" id="KW-1003">Cell membrane</keyword>
<dbReference type="PANTHER" id="PTHR38104">
    <property type="match status" value="1"/>
</dbReference>
<feature type="region of interest" description="Disordered" evidence="8">
    <location>
        <begin position="150"/>
        <end position="172"/>
    </location>
</feature>
<feature type="compositionally biased region" description="Polar residues" evidence="8">
    <location>
        <begin position="154"/>
        <end position="169"/>
    </location>
</feature>
<reference evidence="11" key="1">
    <citation type="submission" date="2024-07" db="EMBL/GenBank/DDBJ databases">
        <title>Genome Analysis of a Potential Novel Vibrio Species Secreting pH- and Thermo-stable Alginate Lyase and its Application in Producing Alginate Oligosaccharides.</title>
        <authorList>
            <person name="Huang H."/>
            <person name="Bao K."/>
        </authorList>
    </citation>
    <scope>NUCLEOTIDE SEQUENCE</scope>
    <source>
        <strain evidence="11">HB236076</strain>
    </source>
</reference>
<evidence type="ECO:0000256" key="8">
    <source>
        <dbReference type="SAM" id="MobiDB-lite"/>
    </source>
</evidence>
<evidence type="ECO:0000256" key="6">
    <source>
        <dbReference type="ARBA" id="ARBA00023136"/>
    </source>
</evidence>
<protein>
    <recommendedName>
        <fullName evidence="7">Anti-sigma-E factor RseA</fullName>
    </recommendedName>
    <alternativeName>
        <fullName evidence="7">Regulator of SigE</fullName>
    </alternativeName>
    <alternativeName>
        <fullName evidence="7">Sigma-E anti-sigma factor RseA</fullName>
    </alternativeName>
    <alternativeName>
        <fullName evidence="7">Sigma-E factor negative regulatory protein</fullName>
    </alternativeName>
</protein>
<dbReference type="Pfam" id="PF03873">
    <property type="entry name" value="RseA_C"/>
    <property type="match status" value="1"/>
</dbReference>
<evidence type="ECO:0000256" key="5">
    <source>
        <dbReference type="ARBA" id="ARBA00022989"/>
    </source>
</evidence>
<comment type="subunit">
    <text evidence="7">Interacts 1:1 with ECF RNA polymerase sigma-E (RpoE); this inhibits the interaction of sigma-E with the RNA polymerase catalytic core and leads to a decreased expression of sigma-E-regulated genes. Interacts with RseB.</text>
</comment>
<evidence type="ECO:0000256" key="4">
    <source>
        <dbReference type="ARBA" id="ARBA00022692"/>
    </source>
</evidence>
<evidence type="ECO:0000256" key="1">
    <source>
        <dbReference type="ARBA" id="ARBA00004162"/>
    </source>
</evidence>
<evidence type="ECO:0000256" key="2">
    <source>
        <dbReference type="ARBA" id="ARBA00005837"/>
    </source>
</evidence>
<name>A0AB39H9W0_9VIBR</name>
<keyword evidence="6 7" id="KW-0472">Membrane</keyword>
<dbReference type="InterPro" id="IPR005573">
    <property type="entry name" value="Anti-sigma_E_RseA_C"/>
</dbReference>
<dbReference type="PANTHER" id="PTHR38104:SF1">
    <property type="entry name" value="ANTI-SIGMA-E FACTOR RSEA"/>
    <property type="match status" value="1"/>
</dbReference>
<dbReference type="CDD" id="cd16328">
    <property type="entry name" value="RseA_N"/>
    <property type="match status" value="1"/>
</dbReference>
<dbReference type="KEGG" id="vih:AB0763_11405"/>
<sequence length="203" mass="22182">MADKEKISALMDGELLDHSLIEQLTQSSQDQEVWQDYHTIADIMRGETPSSVEWDIAGKVALALEQEPAHQNIASLASSAELESQPVPTQVRRHLPKWLNPLGQVAVAACVSMVVIFGVQQYQGEEANSVTASTSDVPVLQTVPLSGSAEPVSWTRSAAEKSSSQTSLQEQRKRIHAMLSDYELQLRLNSVSPSQEMNASEGQ</sequence>
<comment type="function">
    <text evidence="7">An anti-sigma factor for extracytoplasmic function (ECF) sigma factor sigma-E (RpoE). ECF sigma factors are held in an inactive form by an anti-sigma factor until released by regulated intramembrane proteolysis (RIP). RIP occurs when an extracytoplasmic signal triggers a concerted proteolytic cascade to transmit information and elicit cellular responses. The membrane-spanning regulatory substrate protein is first cut periplasmically (site-1 protease, S1P, DegS), then within the membrane itself (site-2 protease, S2P, RseP), while cytoplasmic proteases finish degrading the anti-sigma factor, liberating sigma-E.</text>
</comment>
<dbReference type="EMBL" id="CP162601">
    <property type="protein sequence ID" value="XDK24784.1"/>
    <property type="molecule type" value="Genomic_DNA"/>
</dbReference>
<comment type="subcellular location">
    <subcellularLocation>
        <location evidence="7">Cell inner membrane</location>
    </subcellularLocation>
    <subcellularLocation>
        <location evidence="1">Cell membrane</location>
        <topology evidence="1">Single-pass membrane protein</topology>
    </subcellularLocation>
</comment>
<evidence type="ECO:0000313" key="11">
    <source>
        <dbReference type="EMBL" id="XDK24784.1"/>
    </source>
</evidence>
<evidence type="ECO:0000259" key="9">
    <source>
        <dbReference type="Pfam" id="PF03872"/>
    </source>
</evidence>
<keyword evidence="7" id="KW-0997">Cell inner membrane</keyword>
<dbReference type="AlphaFoldDB" id="A0AB39H9W0"/>
<dbReference type="InterPro" id="IPR052383">
    <property type="entry name" value="Anti-sigma-E_RseA-like"/>
</dbReference>
<dbReference type="PIRSF" id="PIRSF016938">
    <property type="entry name" value="RseA"/>
    <property type="match status" value="1"/>
</dbReference>
<dbReference type="Gene3D" id="1.20.5.3960">
    <property type="match status" value="1"/>
</dbReference>
<organism evidence="11">
    <name type="scientific">Vibrio sp. HB236076</name>
    <dbReference type="NCBI Taxonomy" id="3232307"/>
    <lineage>
        <taxon>Bacteria</taxon>
        <taxon>Pseudomonadati</taxon>
        <taxon>Pseudomonadota</taxon>
        <taxon>Gammaproteobacteria</taxon>
        <taxon>Vibrionales</taxon>
        <taxon>Vibrionaceae</taxon>
        <taxon>Vibrio</taxon>
    </lineage>
</organism>
<dbReference type="InterPro" id="IPR005572">
    <property type="entry name" value="Anti-sigma_E_RseA_N"/>
</dbReference>
<keyword evidence="5" id="KW-1133">Transmembrane helix</keyword>
<dbReference type="GO" id="GO:0016989">
    <property type="term" value="F:sigma factor antagonist activity"/>
    <property type="evidence" value="ECO:0007669"/>
    <property type="project" value="InterPro"/>
</dbReference>
<feature type="domain" description="Anti sigma-E protein RseA C-terminal" evidence="10">
    <location>
        <begin position="137"/>
        <end position="188"/>
    </location>
</feature>
<dbReference type="InterPro" id="IPR026279">
    <property type="entry name" value="RseA"/>
</dbReference>
<dbReference type="GO" id="GO:0005886">
    <property type="term" value="C:plasma membrane"/>
    <property type="evidence" value="ECO:0007669"/>
    <property type="project" value="UniProtKB-SubCell"/>
</dbReference>
<dbReference type="SUPFAM" id="SSF89069">
    <property type="entry name" value="N-terminal, cytoplasmic domain of anti-sigmaE factor RseA"/>
    <property type="match status" value="1"/>
</dbReference>
<proteinExistence type="inferred from homology"/>
<dbReference type="Gene3D" id="1.10.10.880">
    <property type="entry name" value="Anti sigma-E protein RseA, N-terminal domain"/>
    <property type="match status" value="1"/>
</dbReference>
<feature type="domain" description="Anti sigma-E protein RseA N-terminal" evidence="9">
    <location>
        <begin position="1"/>
        <end position="91"/>
    </location>
</feature>
<dbReference type="InterPro" id="IPR036147">
    <property type="entry name" value="Anti-sigma_E_RseA_N_sf"/>
</dbReference>
<dbReference type="RefSeq" id="WP_306100564.1">
    <property type="nucleotide sequence ID" value="NZ_CP162601.1"/>
</dbReference>